<feature type="transmembrane region" description="Helical" evidence="8">
    <location>
        <begin position="40"/>
        <end position="60"/>
    </location>
</feature>
<comment type="similarity">
    <text evidence="2 7">Belongs to the major facilitator superfamily. Sugar transporter (TC 2.A.1.1) family.</text>
</comment>
<keyword evidence="4 8" id="KW-0812">Transmembrane</keyword>
<feature type="transmembrane region" description="Helical" evidence="8">
    <location>
        <begin position="80"/>
        <end position="104"/>
    </location>
</feature>
<evidence type="ECO:0000256" key="6">
    <source>
        <dbReference type="ARBA" id="ARBA00023136"/>
    </source>
</evidence>
<evidence type="ECO:0000313" key="10">
    <source>
        <dbReference type="EMBL" id="CAG9982036.1"/>
    </source>
</evidence>
<dbReference type="PANTHER" id="PTHR48022">
    <property type="entry name" value="PLASTIDIC GLUCOSE TRANSPORTER 4"/>
    <property type="match status" value="1"/>
</dbReference>
<feature type="transmembrane region" description="Helical" evidence="8">
    <location>
        <begin position="174"/>
        <end position="197"/>
    </location>
</feature>
<feature type="domain" description="Major facilitator superfamily (MFS) profile" evidence="9">
    <location>
        <begin position="47"/>
        <end position="477"/>
    </location>
</feature>
<proteinExistence type="inferred from homology"/>
<feature type="transmembrane region" description="Helical" evidence="8">
    <location>
        <begin position="140"/>
        <end position="162"/>
    </location>
</feature>
<keyword evidence="11" id="KW-1185">Reference proteome</keyword>
<comment type="subcellular location">
    <subcellularLocation>
        <location evidence="1">Membrane</location>
        <topology evidence="1">Multi-pass membrane protein</topology>
    </subcellularLocation>
</comment>
<dbReference type="FunFam" id="1.20.1250.20:FF:000134">
    <property type="entry name" value="MFS sugar transporter protein"/>
    <property type="match status" value="1"/>
</dbReference>
<dbReference type="OrthoDB" id="5399138at2759"/>
<comment type="caution">
    <text evidence="10">The sequence shown here is derived from an EMBL/GenBank/DDBJ whole genome shotgun (WGS) entry which is preliminary data.</text>
</comment>
<dbReference type="PROSITE" id="PS00216">
    <property type="entry name" value="SUGAR_TRANSPORT_1"/>
    <property type="match status" value="1"/>
</dbReference>
<dbReference type="Proteomes" id="UP000754883">
    <property type="component" value="Unassembled WGS sequence"/>
</dbReference>
<protein>
    <recommendedName>
        <fullName evidence="9">Major facilitator superfamily (MFS) profile domain-containing protein</fullName>
    </recommendedName>
</protein>
<dbReference type="EMBL" id="CABFNO020001328">
    <property type="protein sequence ID" value="CAG9982036.1"/>
    <property type="molecule type" value="Genomic_DNA"/>
</dbReference>
<dbReference type="Gene3D" id="1.20.1250.20">
    <property type="entry name" value="MFS general substrate transporter like domains"/>
    <property type="match status" value="1"/>
</dbReference>
<feature type="transmembrane region" description="Helical" evidence="8">
    <location>
        <begin position="427"/>
        <end position="446"/>
    </location>
</feature>
<evidence type="ECO:0000256" key="2">
    <source>
        <dbReference type="ARBA" id="ARBA00010992"/>
    </source>
</evidence>
<accession>A0A9N9Y047</accession>
<dbReference type="PRINTS" id="PR00171">
    <property type="entry name" value="SUGRTRNSPORT"/>
</dbReference>
<feature type="transmembrane region" description="Helical" evidence="8">
    <location>
        <begin position="385"/>
        <end position="407"/>
    </location>
</feature>
<evidence type="ECO:0000256" key="8">
    <source>
        <dbReference type="SAM" id="Phobius"/>
    </source>
</evidence>
<dbReference type="InterPro" id="IPR003663">
    <property type="entry name" value="Sugar/inositol_transpt"/>
</dbReference>
<dbReference type="InterPro" id="IPR020846">
    <property type="entry name" value="MFS_dom"/>
</dbReference>
<sequence length="559" mass="59817">MLDGYILPKLPSQLEKALHLQKQRERDLLLSTRMPVFDKLMPNYVTASIALSFGGLLNGYDTGSIGAIVHMEQFKSSMGGMSAFITGITVSTIMLTGIIPALFAGHLADKYGRLRLIAPGAFVFGIGALLQATSTQLPQFIVGRAISGAGQGVFFGNITVYITEVAPLRSRGRLSALPQFMATTGVCIGYFACVSTTGQKSSLAWRLPYIVQVAVSAGLTLVCRFLPESPRWLALQGRGDEAQISLTRLDFDLNEARRDFLATVQEQSSLSNWQSFVLLFRRGYRPKTFLALFILSMIQLSGIDAITYYAPSLFDQAGISSTSSSLIASGVSSIAMLLVSIPGFLLADRWGRRTSAISGGLLLAGIMLLMGTLYASGAVTPRSAASWVVVVCVFLFGMIFCATWGIVGKIYASEILPGNTRAAGNSVGMACSFLTNWVVALITPVLLNASAFGAYFLFSGLALFTVGVLAIRMPETRGRSLEDIQASFRRPAQGLLSSLFRQQARTHQGAATAANDSVPALAGENQQEEIELQPTAQGTALARLPSIEAAARGLRVETS</sequence>
<gene>
    <name evidence="10" type="ORF">CBYS24578_00009604</name>
</gene>
<feature type="transmembrane region" description="Helical" evidence="8">
    <location>
        <begin position="452"/>
        <end position="471"/>
    </location>
</feature>
<dbReference type="PANTHER" id="PTHR48022:SF2">
    <property type="entry name" value="PLASTIDIC GLUCOSE TRANSPORTER 4"/>
    <property type="match status" value="1"/>
</dbReference>
<name>A0A9N9Y047_9HYPO</name>
<dbReference type="AlphaFoldDB" id="A0A9N9Y047"/>
<keyword evidence="3 7" id="KW-0813">Transport</keyword>
<dbReference type="GO" id="GO:0005351">
    <property type="term" value="F:carbohydrate:proton symporter activity"/>
    <property type="evidence" value="ECO:0007669"/>
    <property type="project" value="TreeGrafter"/>
</dbReference>
<dbReference type="PROSITE" id="PS50850">
    <property type="entry name" value="MFS"/>
    <property type="match status" value="1"/>
</dbReference>
<dbReference type="InterPro" id="IPR005828">
    <property type="entry name" value="MFS_sugar_transport-like"/>
</dbReference>
<dbReference type="GO" id="GO:0016020">
    <property type="term" value="C:membrane"/>
    <property type="evidence" value="ECO:0007669"/>
    <property type="project" value="UniProtKB-SubCell"/>
</dbReference>
<dbReference type="NCBIfam" id="TIGR00879">
    <property type="entry name" value="SP"/>
    <property type="match status" value="1"/>
</dbReference>
<evidence type="ECO:0000313" key="11">
    <source>
        <dbReference type="Proteomes" id="UP000754883"/>
    </source>
</evidence>
<dbReference type="InterPro" id="IPR050360">
    <property type="entry name" value="MFS_Sugar_Transporters"/>
</dbReference>
<dbReference type="SUPFAM" id="SSF103473">
    <property type="entry name" value="MFS general substrate transporter"/>
    <property type="match status" value="1"/>
</dbReference>
<feature type="transmembrane region" description="Helical" evidence="8">
    <location>
        <begin position="116"/>
        <end position="134"/>
    </location>
</feature>
<feature type="transmembrane region" description="Helical" evidence="8">
    <location>
        <begin position="326"/>
        <end position="347"/>
    </location>
</feature>
<keyword evidence="5 8" id="KW-1133">Transmembrane helix</keyword>
<evidence type="ECO:0000259" key="9">
    <source>
        <dbReference type="PROSITE" id="PS50850"/>
    </source>
</evidence>
<organism evidence="10 11">
    <name type="scientific">Clonostachys byssicola</name>
    <dbReference type="NCBI Taxonomy" id="160290"/>
    <lineage>
        <taxon>Eukaryota</taxon>
        <taxon>Fungi</taxon>
        <taxon>Dikarya</taxon>
        <taxon>Ascomycota</taxon>
        <taxon>Pezizomycotina</taxon>
        <taxon>Sordariomycetes</taxon>
        <taxon>Hypocreomycetidae</taxon>
        <taxon>Hypocreales</taxon>
        <taxon>Bionectriaceae</taxon>
        <taxon>Clonostachys</taxon>
    </lineage>
</organism>
<reference evidence="10" key="1">
    <citation type="submission" date="2021-10" db="EMBL/GenBank/DDBJ databases">
        <authorList>
            <person name="Piombo E."/>
        </authorList>
    </citation>
    <scope>NUCLEOTIDE SEQUENCE</scope>
</reference>
<keyword evidence="6 8" id="KW-0472">Membrane</keyword>
<evidence type="ECO:0000256" key="4">
    <source>
        <dbReference type="ARBA" id="ARBA00022692"/>
    </source>
</evidence>
<dbReference type="Pfam" id="PF00083">
    <property type="entry name" value="Sugar_tr"/>
    <property type="match status" value="1"/>
</dbReference>
<feature type="transmembrane region" description="Helical" evidence="8">
    <location>
        <begin position="359"/>
        <end position="379"/>
    </location>
</feature>
<dbReference type="InterPro" id="IPR005829">
    <property type="entry name" value="Sugar_transporter_CS"/>
</dbReference>
<evidence type="ECO:0000256" key="3">
    <source>
        <dbReference type="ARBA" id="ARBA00022448"/>
    </source>
</evidence>
<feature type="transmembrane region" description="Helical" evidence="8">
    <location>
        <begin position="289"/>
        <end position="310"/>
    </location>
</feature>
<evidence type="ECO:0000256" key="7">
    <source>
        <dbReference type="RuleBase" id="RU003346"/>
    </source>
</evidence>
<evidence type="ECO:0000256" key="5">
    <source>
        <dbReference type="ARBA" id="ARBA00022989"/>
    </source>
</evidence>
<evidence type="ECO:0000256" key="1">
    <source>
        <dbReference type="ARBA" id="ARBA00004141"/>
    </source>
</evidence>
<dbReference type="PROSITE" id="PS00217">
    <property type="entry name" value="SUGAR_TRANSPORT_2"/>
    <property type="match status" value="1"/>
</dbReference>
<dbReference type="InterPro" id="IPR036259">
    <property type="entry name" value="MFS_trans_sf"/>
</dbReference>